<dbReference type="PANTHER" id="PTHR43600:SF2">
    <property type="entry name" value="F420-NON-REDUCING HYDROGENASE VHU SUBUNIT A"/>
    <property type="match status" value="1"/>
</dbReference>
<dbReference type="EMBL" id="SZPX01000004">
    <property type="protein sequence ID" value="TKI69591.1"/>
    <property type="molecule type" value="Genomic_DNA"/>
</dbReference>
<feature type="binding site" evidence="6">
    <location>
        <position position="451"/>
    </location>
    <ligand>
        <name>Mg(2+)</name>
        <dbReference type="ChEBI" id="CHEBI:18420"/>
    </ligand>
</feature>
<name>A0A4U2Z9B5_9BACT</name>
<sequence>MDSKKIIIDPVTRIEGHAKITIDLDESGKVEDAKIHVTQYRGFEKFCEGRIYTEMPAITARTCGICPVSHVIASTKAIDEILAITPPQAGINIRKIINLAQILQSHTLNFFHLSSPDFIYGFDAPKEDRNIFKMMQTHPQMARDGINLRAFGQKIIEELAGKRIHPTGIVPGGVEHKIEQSQKEAILSQIPDMMKIAQSALEFFKTNLHKFQKEIDSFATFSSLFMALSNEQRTLEHYDGELCFMDSEGNILKDKINPQDYREFIGEAVEEDSYLKSPYYKPLGYKNGMYRVGALARLNIAQSCGTPLADEELKKFKALGGGKPVLNSFYYHYARLIEIIYAIEKIEELLNDDETISENVKVTSKISNLRGVGCSEAPRGTLFHDYQVTKDGIITAVNLIIATGNNNLAMNAGVKQTALAFVDSKNITDGALNRVEAVIRCFDPCLSCSTHALGIVSSKIEVRDHNKKVIQVIERN</sequence>
<keyword evidence="3 6" id="KW-0533">Nickel</keyword>
<organism evidence="7 8">
    <name type="scientific">Sulfurimonas crateris</name>
    <dbReference type="NCBI Taxonomy" id="2574727"/>
    <lineage>
        <taxon>Bacteria</taxon>
        <taxon>Pseudomonadati</taxon>
        <taxon>Campylobacterota</taxon>
        <taxon>Epsilonproteobacteria</taxon>
        <taxon>Campylobacterales</taxon>
        <taxon>Sulfurimonadaceae</taxon>
        <taxon>Sulfurimonas</taxon>
    </lineage>
</organism>
<dbReference type="Pfam" id="PF00374">
    <property type="entry name" value="NiFeSe_Hases"/>
    <property type="match status" value="2"/>
</dbReference>
<comment type="caution">
    <text evidence="7">The sequence shown here is derived from an EMBL/GenBank/DDBJ whole genome shotgun (WGS) entry which is preliminary data.</text>
</comment>
<evidence type="ECO:0000313" key="8">
    <source>
        <dbReference type="Proteomes" id="UP000309561"/>
    </source>
</evidence>
<comment type="cofactor">
    <cofactor evidence="1 6">
        <name>Ni(2+)</name>
        <dbReference type="ChEBI" id="CHEBI:49786"/>
    </cofactor>
</comment>
<dbReference type="InterPro" id="IPR018194">
    <property type="entry name" value="Ni-dep_hyd_lsu_Ni_BS"/>
</dbReference>
<feature type="binding site" evidence="6">
    <location>
        <position position="445"/>
    </location>
    <ligand>
        <name>Ni(2+)</name>
        <dbReference type="ChEBI" id="CHEBI:49786"/>
    </ligand>
</feature>
<keyword evidence="4 6" id="KW-0479">Metal-binding</keyword>
<evidence type="ECO:0000256" key="1">
    <source>
        <dbReference type="ARBA" id="ARBA00001967"/>
    </source>
</evidence>
<keyword evidence="6" id="KW-0460">Magnesium</keyword>
<reference evidence="7 8" key="1">
    <citation type="submission" date="2019-04" db="EMBL/GenBank/DDBJ databases">
        <title>Sulfurimonas crateris sp. nov. a facultative anaerobic sulfur-oxidizing chemolithautotrophic bacterium isolated from a terrestrial mud vulcano.</title>
        <authorList>
            <person name="Ratnikova N.M."/>
            <person name="Slobodkin A.I."/>
            <person name="Merkel A.Y."/>
            <person name="Novikov A."/>
            <person name="Bonch-Osmolovskaya E.A."/>
            <person name="Slobodkina G.B."/>
        </authorList>
    </citation>
    <scope>NUCLEOTIDE SEQUENCE [LARGE SCALE GENOMIC DNA]</scope>
    <source>
        <strain evidence="7 8">SN118</strain>
    </source>
</reference>
<feature type="binding site" evidence="6">
    <location>
        <position position="66"/>
    </location>
    <ligand>
        <name>Fe cation</name>
        <dbReference type="ChEBI" id="CHEBI:24875"/>
    </ligand>
</feature>
<keyword evidence="5" id="KW-0560">Oxidoreductase</keyword>
<evidence type="ECO:0000313" key="7">
    <source>
        <dbReference type="EMBL" id="TKI69591.1"/>
    </source>
</evidence>
<feature type="binding site" evidence="6">
    <location>
        <position position="66"/>
    </location>
    <ligand>
        <name>Ni(2+)</name>
        <dbReference type="ChEBI" id="CHEBI:49786"/>
    </ligand>
</feature>
<dbReference type="GO" id="GO:0008901">
    <property type="term" value="F:ferredoxin hydrogenase activity"/>
    <property type="evidence" value="ECO:0007669"/>
    <property type="project" value="InterPro"/>
</dbReference>
<evidence type="ECO:0000256" key="2">
    <source>
        <dbReference type="ARBA" id="ARBA00009292"/>
    </source>
</evidence>
<dbReference type="RefSeq" id="WP_137013289.1">
    <property type="nucleotide sequence ID" value="NZ_SZPX01000004.1"/>
</dbReference>
<feature type="binding site" evidence="6">
    <location>
        <position position="399"/>
    </location>
    <ligand>
        <name>Mg(2+)</name>
        <dbReference type="ChEBI" id="CHEBI:18420"/>
    </ligand>
</feature>
<dbReference type="GO" id="GO:0016151">
    <property type="term" value="F:nickel cation binding"/>
    <property type="evidence" value="ECO:0007669"/>
    <property type="project" value="InterPro"/>
</dbReference>
<dbReference type="Proteomes" id="UP000309561">
    <property type="component" value="Unassembled WGS sequence"/>
</dbReference>
<comment type="similarity">
    <text evidence="2">Belongs to the [NiFe]/[NiFeSe] hydrogenase large subunit family.</text>
</comment>
<keyword evidence="8" id="KW-1185">Reference proteome</keyword>
<dbReference type="PANTHER" id="PTHR43600">
    <property type="entry name" value="COENZYME F420 HYDROGENASE, SUBUNIT ALPHA"/>
    <property type="match status" value="1"/>
</dbReference>
<dbReference type="InterPro" id="IPR029014">
    <property type="entry name" value="NiFe-Hase_large"/>
</dbReference>
<accession>A0A4U2Z9B5</accession>
<dbReference type="PROSITE" id="PS00508">
    <property type="entry name" value="NI_HGENASE_L_2"/>
    <property type="match status" value="1"/>
</dbReference>
<evidence type="ECO:0000256" key="5">
    <source>
        <dbReference type="ARBA" id="ARBA00023002"/>
    </source>
</evidence>
<dbReference type="SUPFAM" id="SSF56762">
    <property type="entry name" value="HydB/Nqo4-like"/>
    <property type="match status" value="1"/>
</dbReference>
<dbReference type="OrthoDB" id="9761717at2"/>
<gene>
    <name evidence="7" type="ORF">FCU45_05915</name>
</gene>
<dbReference type="InterPro" id="IPR001501">
    <property type="entry name" value="Ni-dep_hyd_lsu"/>
</dbReference>
<feature type="binding site" evidence="6">
    <location>
        <position position="448"/>
    </location>
    <ligand>
        <name>Fe cation</name>
        <dbReference type="ChEBI" id="CHEBI:24875"/>
    </ligand>
</feature>
<dbReference type="AlphaFoldDB" id="A0A4U2Z9B5"/>
<evidence type="ECO:0000256" key="6">
    <source>
        <dbReference type="PIRSR" id="PIRSR601501-1"/>
    </source>
</evidence>
<keyword evidence="6" id="KW-0408">Iron</keyword>
<proteinExistence type="inferred from homology"/>
<feature type="binding site" evidence="6">
    <location>
        <position position="44"/>
    </location>
    <ligand>
        <name>Mg(2+)</name>
        <dbReference type="ChEBI" id="CHEBI:18420"/>
    </ligand>
</feature>
<comment type="cofactor">
    <cofactor evidence="6">
        <name>Fe cation</name>
        <dbReference type="ChEBI" id="CHEBI:24875"/>
    </cofactor>
</comment>
<evidence type="ECO:0000256" key="3">
    <source>
        <dbReference type="ARBA" id="ARBA00022596"/>
    </source>
</evidence>
<dbReference type="Gene3D" id="1.10.645.10">
    <property type="entry name" value="Cytochrome-c3 Hydrogenase, chain B"/>
    <property type="match status" value="1"/>
</dbReference>
<protein>
    <submittedName>
        <fullName evidence="7">Ni/Fe hydrogenase subunit alpha</fullName>
    </submittedName>
</protein>
<evidence type="ECO:0000256" key="4">
    <source>
        <dbReference type="ARBA" id="ARBA00022723"/>
    </source>
</evidence>
<feature type="binding site" evidence="6">
    <location>
        <position position="63"/>
    </location>
    <ligand>
        <name>Ni(2+)</name>
        <dbReference type="ChEBI" id="CHEBI:49786"/>
    </ligand>
</feature>